<dbReference type="PANTHER" id="PTHR36302:SF1">
    <property type="entry name" value="COPPER CHAPERONE PCU(A)C"/>
    <property type="match status" value="1"/>
</dbReference>
<dbReference type="Proteomes" id="UP000199729">
    <property type="component" value="Chromosome"/>
</dbReference>
<feature type="chain" id="PRO_5013279281" evidence="1">
    <location>
        <begin position="24"/>
        <end position="162"/>
    </location>
</feature>
<dbReference type="KEGG" id="vff:VITFI_CDS0852"/>
<dbReference type="InterPro" id="IPR058248">
    <property type="entry name" value="Lxx211020-like"/>
</dbReference>
<keyword evidence="3" id="KW-1185">Reference proteome</keyword>
<proteinExistence type="predicted"/>
<dbReference type="InterPro" id="IPR007410">
    <property type="entry name" value="LpqE-like"/>
</dbReference>
<dbReference type="SUPFAM" id="SSF110087">
    <property type="entry name" value="DR1885-like metal-binding protein"/>
    <property type="match status" value="1"/>
</dbReference>
<protein>
    <submittedName>
        <fullName evidence="2">Membrane protein</fullName>
    </submittedName>
</protein>
<keyword evidence="1" id="KW-0732">Signal</keyword>
<evidence type="ECO:0000313" key="3">
    <source>
        <dbReference type="Proteomes" id="UP000199729"/>
    </source>
</evidence>
<evidence type="ECO:0000313" key="2">
    <source>
        <dbReference type="EMBL" id="ASM76630.1"/>
    </source>
</evidence>
<organism evidence="2 3">
    <name type="scientific">Vitreoscilla filiformis</name>
    <dbReference type="NCBI Taxonomy" id="63"/>
    <lineage>
        <taxon>Bacteria</taxon>
        <taxon>Pseudomonadati</taxon>
        <taxon>Pseudomonadota</taxon>
        <taxon>Betaproteobacteria</taxon>
        <taxon>Neisseriales</taxon>
        <taxon>Neisseriaceae</taxon>
        <taxon>Vitreoscilla</taxon>
    </lineage>
</organism>
<reference evidence="2 3" key="1">
    <citation type="submission" date="2017-07" db="EMBL/GenBank/DDBJ databases">
        <title>Complete Genome Sequence of the cosmetic ferment Vitreoscilla filiformis (ATCC15551).</title>
        <authorList>
            <person name="Contreras S."/>
            <person name="Sagory-Zalkind P."/>
            <person name="Blanquart H."/>
            <person name="Iltis A."/>
            <person name="Morand S.C."/>
        </authorList>
    </citation>
    <scope>NUCLEOTIDE SEQUENCE [LARGE SCALE GENOMIC DNA]</scope>
    <source>
        <strain evidence="2 3">ATCC 15551</strain>
    </source>
</reference>
<dbReference type="Gene3D" id="2.60.40.1890">
    <property type="entry name" value="PCu(A)C copper chaperone"/>
    <property type="match status" value="1"/>
</dbReference>
<dbReference type="PANTHER" id="PTHR36302">
    <property type="entry name" value="BLR7088 PROTEIN"/>
    <property type="match status" value="1"/>
</dbReference>
<dbReference type="RefSeq" id="WP_198301607.1">
    <property type="nucleotide sequence ID" value="NZ_CP022423.1"/>
</dbReference>
<name>A0A221KCR5_VITFI</name>
<sequence length="162" mass="16822">MNLMTRLSAAAVMCGVLATSAWAQTTVSEPWVRAAQAPQKATGAFMQITSAQGGKLVAASSPVANIVEIHEMKMDGDVMRMAPIASLDLPAGKAVALRPGSYHIMLIDLKQPLKAGDAVPLTLSIEGADKKKETVNVQATVKAMGMAAGASGPQHGHHGMKH</sequence>
<dbReference type="Pfam" id="PF04314">
    <property type="entry name" value="PCuAC"/>
    <property type="match status" value="1"/>
</dbReference>
<feature type="signal peptide" evidence="1">
    <location>
        <begin position="1"/>
        <end position="23"/>
    </location>
</feature>
<dbReference type="AlphaFoldDB" id="A0A221KCR5"/>
<accession>A0A221KCR5</accession>
<dbReference type="EMBL" id="CP022423">
    <property type="protein sequence ID" value="ASM76630.1"/>
    <property type="molecule type" value="Genomic_DNA"/>
</dbReference>
<dbReference type="InterPro" id="IPR036182">
    <property type="entry name" value="PCuAC_sf"/>
</dbReference>
<evidence type="ECO:0000256" key="1">
    <source>
        <dbReference type="SAM" id="SignalP"/>
    </source>
</evidence>
<gene>
    <name evidence="2" type="ORF">VITFI_CDS0852</name>
</gene>